<dbReference type="EMBL" id="JAIQCV010000004">
    <property type="protein sequence ID" value="KAH1107670.1"/>
    <property type="molecule type" value="Genomic_DNA"/>
</dbReference>
<dbReference type="Proteomes" id="UP000828251">
    <property type="component" value="Unassembled WGS sequence"/>
</dbReference>
<keyword evidence="2" id="KW-1185">Reference proteome</keyword>
<comment type="caution">
    <text evidence="1">The sequence shown here is derived from an EMBL/GenBank/DDBJ whole genome shotgun (WGS) entry which is preliminary data.</text>
</comment>
<accession>A0A9D4ADE8</accession>
<organism evidence="1 2">
    <name type="scientific">Gossypium stocksii</name>
    <dbReference type="NCBI Taxonomy" id="47602"/>
    <lineage>
        <taxon>Eukaryota</taxon>
        <taxon>Viridiplantae</taxon>
        <taxon>Streptophyta</taxon>
        <taxon>Embryophyta</taxon>
        <taxon>Tracheophyta</taxon>
        <taxon>Spermatophyta</taxon>
        <taxon>Magnoliopsida</taxon>
        <taxon>eudicotyledons</taxon>
        <taxon>Gunneridae</taxon>
        <taxon>Pentapetalae</taxon>
        <taxon>rosids</taxon>
        <taxon>malvids</taxon>
        <taxon>Malvales</taxon>
        <taxon>Malvaceae</taxon>
        <taxon>Malvoideae</taxon>
        <taxon>Gossypium</taxon>
    </lineage>
</organism>
<name>A0A9D4ADE8_9ROSI</name>
<evidence type="ECO:0000313" key="1">
    <source>
        <dbReference type="EMBL" id="KAH1107670.1"/>
    </source>
</evidence>
<gene>
    <name evidence="1" type="ORF">J1N35_011438</name>
</gene>
<sequence length="88" mass="9433">METSDNLIEGGQGKVSTGSALAVPTPKFKRRSVLAVRDFSLGCGRAIALNYGLTVPIVRDFLPRCGRVIASNYGLTRQIAIDHSNEGK</sequence>
<protein>
    <submittedName>
        <fullName evidence="1">Uncharacterized protein</fullName>
    </submittedName>
</protein>
<reference evidence="1 2" key="1">
    <citation type="journal article" date="2021" name="Plant Biotechnol. J.">
        <title>Multi-omics assisted identification of the key and species-specific regulatory components of drought-tolerant mechanisms in Gossypium stocksii.</title>
        <authorList>
            <person name="Yu D."/>
            <person name="Ke L."/>
            <person name="Zhang D."/>
            <person name="Wu Y."/>
            <person name="Sun Y."/>
            <person name="Mei J."/>
            <person name="Sun J."/>
            <person name="Sun Y."/>
        </authorList>
    </citation>
    <scope>NUCLEOTIDE SEQUENCE [LARGE SCALE GENOMIC DNA]</scope>
    <source>
        <strain evidence="2">cv. E1</strain>
        <tissue evidence="1">Leaf</tissue>
    </source>
</reference>
<evidence type="ECO:0000313" key="2">
    <source>
        <dbReference type="Proteomes" id="UP000828251"/>
    </source>
</evidence>
<proteinExistence type="predicted"/>
<dbReference type="AlphaFoldDB" id="A0A9D4ADE8"/>